<evidence type="ECO:0000256" key="1">
    <source>
        <dbReference type="SAM" id="Coils"/>
    </source>
</evidence>
<keyword evidence="1" id="KW-0175">Coiled coil</keyword>
<evidence type="ECO:0000256" key="2">
    <source>
        <dbReference type="SAM" id="MobiDB-lite"/>
    </source>
</evidence>
<feature type="coiled-coil region" evidence="1">
    <location>
        <begin position="52"/>
        <end position="79"/>
    </location>
</feature>
<feature type="region of interest" description="Disordered" evidence="2">
    <location>
        <begin position="1"/>
        <end position="23"/>
    </location>
</feature>
<proteinExistence type="predicted"/>
<reference evidence="3" key="2">
    <citation type="journal article" date="2015" name="Gigascience">
        <title>Reconstructing a comprehensive transcriptome assembly of a white-pupal translocated strain of the pest fruit fly Bactrocera cucurbitae.</title>
        <authorList>
            <person name="Sim S.B."/>
            <person name="Calla B."/>
            <person name="Hall B."/>
            <person name="DeRego T."/>
            <person name="Geib S.M."/>
        </authorList>
    </citation>
    <scope>NUCLEOTIDE SEQUENCE</scope>
</reference>
<protein>
    <submittedName>
        <fullName evidence="3">Apocytochrome f</fullName>
    </submittedName>
</protein>
<dbReference type="AlphaFoldDB" id="A0A0A1X2G4"/>
<name>A0A0A1X2G4_ZEUCU</name>
<accession>A0A0A1X2G4</accession>
<reference evidence="3" key="1">
    <citation type="submission" date="2014-11" db="EMBL/GenBank/DDBJ databases">
        <authorList>
            <person name="Geib S."/>
        </authorList>
    </citation>
    <scope>NUCLEOTIDE SEQUENCE</scope>
</reference>
<feature type="region of interest" description="Disordered" evidence="2">
    <location>
        <begin position="79"/>
        <end position="105"/>
    </location>
</feature>
<gene>
    <name evidence="3" type="primary">petA_1</name>
    <name evidence="3" type="ORF">g.13612</name>
</gene>
<evidence type="ECO:0000313" key="3">
    <source>
        <dbReference type="EMBL" id="JAD05081.1"/>
    </source>
</evidence>
<organism evidence="3">
    <name type="scientific">Zeugodacus cucurbitae</name>
    <name type="common">Melon fruit fly</name>
    <name type="synonym">Bactrocera cucurbitae</name>
    <dbReference type="NCBI Taxonomy" id="28588"/>
    <lineage>
        <taxon>Eukaryota</taxon>
        <taxon>Metazoa</taxon>
        <taxon>Ecdysozoa</taxon>
        <taxon>Arthropoda</taxon>
        <taxon>Hexapoda</taxon>
        <taxon>Insecta</taxon>
        <taxon>Pterygota</taxon>
        <taxon>Neoptera</taxon>
        <taxon>Endopterygota</taxon>
        <taxon>Diptera</taxon>
        <taxon>Brachycera</taxon>
        <taxon>Muscomorpha</taxon>
        <taxon>Tephritoidea</taxon>
        <taxon>Tephritidae</taxon>
        <taxon>Zeugodacus</taxon>
        <taxon>Zeugodacus</taxon>
    </lineage>
</organism>
<dbReference type="EMBL" id="GBXI01009211">
    <property type="protein sequence ID" value="JAD05081.1"/>
    <property type="molecule type" value="Transcribed_RNA"/>
</dbReference>
<feature type="compositionally biased region" description="Basic and acidic residues" evidence="2">
    <location>
        <begin position="96"/>
        <end position="105"/>
    </location>
</feature>
<sequence>MCPKSSYHPKIILPKPPEDKSETVPLLTQNDQISGDHIKGVIILPQGTVGKLQQQHQMMEQLERDKDKDSVELEHLLLNNQEGEQHGDNFDADNEVGDKNYTKKDKDDFCRKNVDVIRNEYT</sequence>